<keyword evidence="4" id="KW-1185">Reference proteome</keyword>
<proteinExistence type="predicted"/>
<name>A0ABS8PNB4_9BACT</name>
<dbReference type="RefSeq" id="WP_231002689.1">
    <property type="nucleotide sequence ID" value="NZ_JAJNEC010000003.1"/>
</dbReference>
<evidence type="ECO:0000259" key="2">
    <source>
        <dbReference type="Pfam" id="PF26348"/>
    </source>
</evidence>
<reference evidence="3 4" key="1">
    <citation type="submission" date="2021-11" db="EMBL/GenBank/DDBJ databases">
        <title>Genomic of Niabella pedocola.</title>
        <authorList>
            <person name="Wu T."/>
        </authorList>
    </citation>
    <scope>NUCLEOTIDE SEQUENCE [LARGE SCALE GENOMIC DNA]</scope>
    <source>
        <strain evidence="3 4">JCM 31011</strain>
    </source>
</reference>
<keyword evidence="3" id="KW-0255">Endonuclease</keyword>
<dbReference type="GO" id="GO:0004519">
    <property type="term" value="F:endonuclease activity"/>
    <property type="evidence" value="ECO:0007669"/>
    <property type="project" value="UniProtKB-KW"/>
</dbReference>
<evidence type="ECO:0000313" key="4">
    <source>
        <dbReference type="Proteomes" id="UP001199816"/>
    </source>
</evidence>
<accession>A0ABS8PNB4</accession>
<keyword evidence="3" id="KW-0540">Nuclease</keyword>
<dbReference type="Proteomes" id="UP001199816">
    <property type="component" value="Unassembled WGS sequence"/>
</dbReference>
<evidence type="ECO:0000313" key="3">
    <source>
        <dbReference type="EMBL" id="MCD2421787.1"/>
    </source>
</evidence>
<evidence type="ECO:0000259" key="1">
    <source>
        <dbReference type="Pfam" id="PF13391"/>
    </source>
</evidence>
<keyword evidence="3" id="KW-0378">Hydrolase</keyword>
<comment type="caution">
    <text evidence="3">The sequence shown here is derived from an EMBL/GenBank/DDBJ whole genome shotgun (WGS) entry which is preliminary data.</text>
</comment>
<dbReference type="Pfam" id="PF13391">
    <property type="entry name" value="HNH_2"/>
    <property type="match status" value="1"/>
</dbReference>
<dbReference type="InterPro" id="IPR003615">
    <property type="entry name" value="HNH_nuc"/>
</dbReference>
<feature type="domain" description="ScoMcrA-like SRA" evidence="2">
    <location>
        <begin position="22"/>
        <end position="142"/>
    </location>
</feature>
<dbReference type="Pfam" id="PF26348">
    <property type="entry name" value="SRA_ScoMcrA"/>
    <property type="match status" value="1"/>
</dbReference>
<feature type="domain" description="HNH nuclease" evidence="1">
    <location>
        <begin position="202"/>
        <end position="254"/>
    </location>
</feature>
<sequence>MADNTIQGQAPPPHFKLNETLQRAIIHDRYGGNRQAGISTPAGYPFILIFSGATGQQHGYKDQWENDDVFSYTGEGQTGDMQLAKGNLALAEHLNTGKRVFLFEYVQRGYVQYKGELELIEYDYFTAPDRDGQQRMAIKFFFKRKGIALPYEPELEGIMVKEPSPKQQTIPPNETERKGLVTSRIGQGAYRKSVLHRWRFACAVTGYTKHEILIASHIVPWRDANNLERLDVHNGILLSPVYDALFDQHLISFENNGKIILSPALRASAYDKIGVTGRETIKNLSVENHSYLERHRNEIR</sequence>
<dbReference type="InterPro" id="IPR058712">
    <property type="entry name" value="SRA_ScoMcrA"/>
</dbReference>
<gene>
    <name evidence="3" type="ORF">LQ567_03370</name>
</gene>
<protein>
    <submittedName>
        <fullName evidence="3">HNH endonuclease</fullName>
    </submittedName>
</protein>
<organism evidence="3 4">
    <name type="scientific">Niabella pedocola</name>
    <dbReference type="NCBI Taxonomy" id="1752077"/>
    <lineage>
        <taxon>Bacteria</taxon>
        <taxon>Pseudomonadati</taxon>
        <taxon>Bacteroidota</taxon>
        <taxon>Chitinophagia</taxon>
        <taxon>Chitinophagales</taxon>
        <taxon>Chitinophagaceae</taxon>
        <taxon>Niabella</taxon>
    </lineage>
</organism>
<dbReference type="EMBL" id="JAJNEC010000003">
    <property type="protein sequence ID" value="MCD2421787.1"/>
    <property type="molecule type" value="Genomic_DNA"/>
</dbReference>